<dbReference type="InterPro" id="IPR004158">
    <property type="entry name" value="DUF247_pln"/>
</dbReference>
<keyword evidence="3" id="KW-1185">Reference proteome</keyword>
<name>A0AAW1WCF0_RUBAR</name>
<dbReference type="Proteomes" id="UP001457282">
    <property type="component" value="Unassembled WGS sequence"/>
</dbReference>
<gene>
    <name evidence="2" type="ORF">M0R45_030741</name>
</gene>
<protein>
    <submittedName>
        <fullName evidence="2">Uncharacterized protein</fullName>
    </submittedName>
</protein>
<evidence type="ECO:0000313" key="2">
    <source>
        <dbReference type="EMBL" id="KAK9922268.1"/>
    </source>
</evidence>
<sequence length="469" mass="53099">MASMNEAQKHEALPMDQFLKNLEGAEERLAAQSPKPKIQRVPFILRDHKHFEKYYEPRAVALGPGHHGKENCMLAEKFKPALAARFIKDSGREAAELLKIIEDRIKILRDCYDEESTKLFSDEALAQLLFLDGCSTLQFIYSLMHCELASFKIKRDQVAFAQQDLFLLENQLPYQVLKLLMSSSDKHEELKIAIDNFVQGKIMATEKKKSTGPTPPVHPENKPQRGATSITMGNTEEELEPTHLLDLLRTKMLGCQESNAIEKIVKVHQQSFRNIQELKAAGIHFRPSETSCLKDISFTSLGFVGLLRLPPILVDDSMGPKFSNLIAYEMCPDFQNDFGVSSYIGFLDSLIDQADDVKQLRKAGVLHNLLGSDEEVAQLFNEIGTDLVPNSETYRTVKKKLEEHYKSKCKTWMAQFCHEHFSSPWTFIAFIGVLAALGLSGIQTWYTIHSPSSPCDSVCQYLKQQLNLK</sequence>
<reference evidence="2 3" key="1">
    <citation type="journal article" date="2023" name="G3 (Bethesda)">
        <title>A chromosome-length genome assembly and annotation of blackberry (Rubus argutus, cv. 'Hillquist').</title>
        <authorList>
            <person name="Bruna T."/>
            <person name="Aryal R."/>
            <person name="Dudchenko O."/>
            <person name="Sargent D.J."/>
            <person name="Mead D."/>
            <person name="Buti M."/>
            <person name="Cavallini A."/>
            <person name="Hytonen T."/>
            <person name="Andres J."/>
            <person name="Pham M."/>
            <person name="Weisz D."/>
            <person name="Mascagni F."/>
            <person name="Usai G."/>
            <person name="Natali L."/>
            <person name="Bassil N."/>
            <person name="Fernandez G.E."/>
            <person name="Lomsadze A."/>
            <person name="Armour M."/>
            <person name="Olukolu B."/>
            <person name="Poorten T."/>
            <person name="Britton C."/>
            <person name="Davik J."/>
            <person name="Ashrafi H."/>
            <person name="Aiden E.L."/>
            <person name="Borodovsky M."/>
            <person name="Worthington M."/>
        </authorList>
    </citation>
    <scope>NUCLEOTIDE SEQUENCE [LARGE SCALE GENOMIC DNA]</scope>
    <source>
        <strain evidence="2">PI 553951</strain>
    </source>
</reference>
<dbReference type="AlphaFoldDB" id="A0AAW1WCF0"/>
<comment type="caution">
    <text evidence="2">The sequence shown here is derived from an EMBL/GenBank/DDBJ whole genome shotgun (WGS) entry which is preliminary data.</text>
</comment>
<feature type="region of interest" description="Disordered" evidence="1">
    <location>
        <begin position="207"/>
        <end position="227"/>
    </location>
</feature>
<proteinExistence type="predicted"/>
<dbReference type="PANTHER" id="PTHR31170:SF25">
    <property type="entry name" value="BNAA09G04570D PROTEIN"/>
    <property type="match status" value="1"/>
</dbReference>
<evidence type="ECO:0000313" key="3">
    <source>
        <dbReference type="Proteomes" id="UP001457282"/>
    </source>
</evidence>
<accession>A0AAW1WCF0</accession>
<evidence type="ECO:0000256" key="1">
    <source>
        <dbReference type="SAM" id="MobiDB-lite"/>
    </source>
</evidence>
<dbReference type="Pfam" id="PF03140">
    <property type="entry name" value="DUF247"/>
    <property type="match status" value="1"/>
</dbReference>
<dbReference type="EMBL" id="JBEDUW010000006">
    <property type="protein sequence ID" value="KAK9922268.1"/>
    <property type="molecule type" value="Genomic_DNA"/>
</dbReference>
<organism evidence="2 3">
    <name type="scientific">Rubus argutus</name>
    <name type="common">Southern blackberry</name>
    <dbReference type="NCBI Taxonomy" id="59490"/>
    <lineage>
        <taxon>Eukaryota</taxon>
        <taxon>Viridiplantae</taxon>
        <taxon>Streptophyta</taxon>
        <taxon>Embryophyta</taxon>
        <taxon>Tracheophyta</taxon>
        <taxon>Spermatophyta</taxon>
        <taxon>Magnoliopsida</taxon>
        <taxon>eudicotyledons</taxon>
        <taxon>Gunneridae</taxon>
        <taxon>Pentapetalae</taxon>
        <taxon>rosids</taxon>
        <taxon>fabids</taxon>
        <taxon>Rosales</taxon>
        <taxon>Rosaceae</taxon>
        <taxon>Rosoideae</taxon>
        <taxon>Rosoideae incertae sedis</taxon>
        <taxon>Rubus</taxon>
    </lineage>
</organism>
<dbReference type="PANTHER" id="PTHR31170">
    <property type="entry name" value="BNAC04G53230D PROTEIN"/>
    <property type="match status" value="1"/>
</dbReference>